<name>A0A7J5BSZ8_9MICO</name>
<dbReference type="AlphaFoldDB" id="A0A7J5BSZ8"/>
<reference evidence="4 5" key="1">
    <citation type="submission" date="2019-09" db="EMBL/GenBank/DDBJ databases">
        <title>Phylogeny of genus Pseudoclavibacter and closely related genus.</title>
        <authorList>
            <person name="Li Y."/>
        </authorList>
    </citation>
    <scope>NUCLEOTIDE SEQUENCE [LARGE SCALE GENOMIC DNA]</scope>
    <source>
        <strain evidence="4 5">DSM 23821</strain>
    </source>
</reference>
<feature type="compositionally biased region" description="Low complexity" evidence="2">
    <location>
        <begin position="13"/>
        <end position="63"/>
    </location>
</feature>
<evidence type="ECO:0000256" key="2">
    <source>
        <dbReference type="SAM" id="MobiDB-lite"/>
    </source>
</evidence>
<dbReference type="InterPro" id="IPR011055">
    <property type="entry name" value="Dup_hybrid_motif"/>
</dbReference>
<dbReference type="Proteomes" id="UP000467240">
    <property type="component" value="Unassembled WGS sequence"/>
</dbReference>
<organism evidence="4 5">
    <name type="scientific">Pseudoclavibacter chungangensis</name>
    <dbReference type="NCBI Taxonomy" id="587635"/>
    <lineage>
        <taxon>Bacteria</taxon>
        <taxon>Bacillati</taxon>
        <taxon>Actinomycetota</taxon>
        <taxon>Actinomycetes</taxon>
        <taxon>Micrococcales</taxon>
        <taxon>Microbacteriaceae</taxon>
        <taxon>Pseudoclavibacter</taxon>
    </lineage>
</organism>
<keyword evidence="1" id="KW-0732">Signal</keyword>
<dbReference type="InterPro" id="IPR016047">
    <property type="entry name" value="M23ase_b-sheet_dom"/>
</dbReference>
<evidence type="ECO:0000313" key="5">
    <source>
        <dbReference type="Proteomes" id="UP000467240"/>
    </source>
</evidence>
<feature type="region of interest" description="Disordered" evidence="2">
    <location>
        <begin position="1"/>
        <end position="248"/>
    </location>
</feature>
<feature type="compositionally biased region" description="Low complexity" evidence="2">
    <location>
        <begin position="211"/>
        <end position="220"/>
    </location>
</feature>
<gene>
    <name evidence="4" type="ORF">F8O01_09810</name>
</gene>
<dbReference type="PANTHER" id="PTHR21666">
    <property type="entry name" value="PEPTIDASE-RELATED"/>
    <property type="match status" value="1"/>
</dbReference>
<sequence length="611" mass="62747">MATRRARRDAAESVTPNAAAVEAASASQAAPAPVTSSRIAPEAPAVAPVAPVSTESTETGEVTRLSRRARRAAENADRPAPAPEVHDTLPVDPPAARVRRRASESVAPTEPTRASGRRALRQESGSAPFTAPDATPRPGVAQARPTERPDVASTAAPRSEAPARLVAHRGPRPVAQAPSEPGRPLAEREAARRAPAVERPAAPADADRKPALVAAPAPVVNIESSPRERSTRARSAQEPTPEPSYAPTAELSVVESAARGAGAPVVADDVQPVAVALVPATRNDGRRSSTRRTVPAAVVPSRVEHIAPVIEPLESDVDADIEIPLSFRRNAAALQPVARGRGSSRAFVRVKRGSPAKRRGAVVRGAAGVAALGFAASVAVSTTLPANAVSEVPGIGDSVADGANIDGQTLTVGADLADESVDRDEGYAVATMGTATAFNMATGIKRPDANAYSNDLTSAVQWPFPVGVIISDYFGSRTAPCSGCSSDHKGVDFTPGEGTPIGSIAAGRVVAVFPTDGGGLGVHVIVEHVIDGVTYQSVYGHMLEGSVAVQVGQVVNVGDELGKVGNTGSSTGAHLHLEVHQGDVKIDPFAFLKAKNVPQTTVVRPDAPVQA</sequence>
<feature type="compositionally biased region" description="Basic and acidic residues" evidence="2">
    <location>
        <begin position="185"/>
        <end position="196"/>
    </location>
</feature>
<comment type="caution">
    <text evidence="4">The sequence shown here is derived from an EMBL/GenBank/DDBJ whole genome shotgun (WGS) entry which is preliminary data.</text>
</comment>
<feature type="domain" description="M23ase beta-sheet core" evidence="3">
    <location>
        <begin position="487"/>
        <end position="588"/>
    </location>
</feature>
<evidence type="ECO:0000259" key="3">
    <source>
        <dbReference type="Pfam" id="PF01551"/>
    </source>
</evidence>
<dbReference type="InterPro" id="IPR050570">
    <property type="entry name" value="Cell_wall_metabolism_enzyme"/>
</dbReference>
<dbReference type="Gene3D" id="2.70.70.10">
    <property type="entry name" value="Glucose Permease (Domain IIA)"/>
    <property type="match status" value="1"/>
</dbReference>
<dbReference type="SUPFAM" id="SSF51261">
    <property type="entry name" value="Duplicated hybrid motif"/>
    <property type="match status" value="1"/>
</dbReference>
<dbReference type="OrthoDB" id="1099523at2"/>
<evidence type="ECO:0000313" key="4">
    <source>
        <dbReference type="EMBL" id="KAB1656677.1"/>
    </source>
</evidence>
<accession>A0A7J5BSZ8</accession>
<keyword evidence="5" id="KW-1185">Reference proteome</keyword>
<protein>
    <submittedName>
        <fullName evidence="4">Peptidoglycan DD-metalloendopeptidase family protein</fullName>
    </submittedName>
</protein>
<dbReference type="PANTHER" id="PTHR21666:SF289">
    <property type="entry name" value="L-ALA--D-GLU ENDOPEPTIDASE"/>
    <property type="match status" value="1"/>
</dbReference>
<dbReference type="Pfam" id="PF01551">
    <property type="entry name" value="Peptidase_M23"/>
    <property type="match status" value="1"/>
</dbReference>
<proteinExistence type="predicted"/>
<evidence type="ECO:0000256" key="1">
    <source>
        <dbReference type="ARBA" id="ARBA00022729"/>
    </source>
</evidence>
<dbReference type="EMBL" id="WBJZ01000011">
    <property type="protein sequence ID" value="KAB1656677.1"/>
    <property type="molecule type" value="Genomic_DNA"/>
</dbReference>
<dbReference type="CDD" id="cd12797">
    <property type="entry name" value="M23_peptidase"/>
    <property type="match status" value="1"/>
</dbReference>
<dbReference type="RefSeq" id="WP_158040691.1">
    <property type="nucleotide sequence ID" value="NZ_JACCFV010000001.1"/>
</dbReference>
<dbReference type="GO" id="GO:0004222">
    <property type="term" value="F:metalloendopeptidase activity"/>
    <property type="evidence" value="ECO:0007669"/>
    <property type="project" value="TreeGrafter"/>
</dbReference>